<dbReference type="AlphaFoldDB" id="A0A1G4IEQ9"/>
<feature type="compositionally biased region" description="Basic and acidic residues" evidence="1">
    <location>
        <begin position="289"/>
        <end position="301"/>
    </location>
</feature>
<keyword evidence="3" id="KW-1185">Reference proteome</keyword>
<proteinExistence type="evidence at protein level"/>
<dbReference type="EMDB" id="EMD-10999"/>
<comment type="caution">
    <text evidence="2">The sequence shown here is derived from an EMBL/GenBank/DDBJ whole genome shotgun (WGS) entry which is preliminary data.</text>
</comment>
<reference evidence="2" key="1">
    <citation type="submission" date="2016-09" db="EMBL/GenBank/DDBJ databases">
        <authorList>
            <person name="Hebert L."/>
            <person name="Moumen B."/>
        </authorList>
    </citation>
    <scope>NUCLEOTIDE SEQUENCE [LARGE SCALE GENOMIC DNA]</scope>
    <source>
        <strain evidence="2">OVI</strain>
    </source>
</reference>
<evidence type="ECO:0000313" key="2">
    <source>
        <dbReference type="EMBL" id="SCU70566.1"/>
    </source>
</evidence>
<protein>
    <submittedName>
        <fullName evidence="2">Uncharacterized protein</fullName>
    </submittedName>
</protein>
<organism evidence="2 3">
    <name type="scientific">Trypanosoma equiperdum</name>
    <dbReference type="NCBI Taxonomy" id="5694"/>
    <lineage>
        <taxon>Eukaryota</taxon>
        <taxon>Discoba</taxon>
        <taxon>Euglenozoa</taxon>
        <taxon>Kinetoplastea</taxon>
        <taxon>Metakinetoplastina</taxon>
        <taxon>Trypanosomatida</taxon>
        <taxon>Trypanosomatidae</taxon>
        <taxon>Trypanosoma</taxon>
    </lineage>
</organism>
<dbReference type="Proteomes" id="UP000195570">
    <property type="component" value="Unassembled WGS sequence"/>
</dbReference>
<dbReference type="CDD" id="cd23088">
    <property type="entry name" value="mt-LAF8-like"/>
    <property type="match status" value="1"/>
</dbReference>
<dbReference type="VEuPathDB" id="TriTrypDB:TEOVI_000214000"/>
<gene>
    <name evidence="2" type="ORF">TEOVI_000214000</name>
</gene>
<dbReference type="GeneID" id="92376080"/>
<feature type="region of interest" description="Disordered" evidence="1">
    <location>
        <begin position="280"/>
        <end position="309"/>
    </location>
</feature>
<accession>A0A1G4IEQ9</accession>
<keyword evidence="4" id="KW-0002">3D-structure</keyword>
<name>A0A1G4IEQ9_TRYEQ</name>
<reference evidence="4" key="2">
    <citation type="journal article" date="2020" name="Mol. Cell">
        <title>Structural Insights into the Mechanism of Mitoribosomal Large Subunit Biogenesis.</title>
        <authorList>
            <person name="Jaskolowski M."/>
            <person name="Ramrath D.J.F."/>
            <person name="Bieri P."/>
            <person name="Niemann M."/>
            <person name="Mattei S."/>
            <person name="Calderaro S."/>
            <person name="Leibundgut M."/>
            <person name="Horn E.K."/>
            <person name="Boehringer D."/>
            <person name="Schneider A."/>
            <person name="Ban N."/>
        </authorList>
    </citation>
    <scope>STRUCTURE BY ELECTRON MICROSCOPY (3.90 ANGSTROMS)</scope>
</reference>
<sequence length="634" mass="68767">MKSVFDIARSHVTFPVSRDGTALRRVLKDWLDYTECQSLQAKPAFPAELCITVHPSVKSMSRVYTQGDPKMSGEVCRRPGEAASLSYTKRVRLLLWSAVLPWEVQRGLSMSVLEPPGNGGSVLGEVGVRHGLGGSGGAVDGGSAVATKGWKEVEDSLGVVTDPTTGTAADFVSGPQCSTLGASIIPGMLFVMSPESAAQGLCFWSGAIRQPIDIAFIAPVEPPAADTPSFSELRQRRLQLSLEGYDISRFFPDGELESPTVTFAVQSHSYLDPFPDCEQRDQQVGCGSSRERNKGIEDSRRYTATPEGVGRGNENVRYVLETRRNLLRDSIRSALRECRCTHGGVVWASNTGCAADGNPTGTGECDVEVTISLTLSDELKEDLREKARLYTNYVVPLEGHVRRHIKCLSGISPHPKGDATDGSDALQQKGTEAVWGEEGCVCTNGSAPFVAPPPIIKPPLPVKVGTLASTRPRSPMLADEAEGRPTRLAPSVFGKHDAPALQRAQQECNQLISASALARIPNTSPRAPEIPPIDYEIFDLCLRLGLCQSEAIYYFYGRIMREWSKELRRLRAAKSHGEGGVNDGNDMVLREEDVHRMLRLVHDPSLQVPPELSACVEAVASLRKITNEVGVPVV</sequence>
<evidence type="ECO:0007829" key="4">
    <source>
        <dbReference type="PDB" id="6YXX"/>
    </source>
</evidence>
<dbReference type="PDB" id="6YXX">
    <property type="method" value="EM"/>
    <property type="resolution" value="3.90 A"/>
    <property type="chains" value="EH=1-634"/>
</dbReference>
<evidence type="ECO:0000313" key="3">
    <source>
        <dbReference type="Proteomes" id="UP000195570"/>
    </source>
</evidence>
<dbReference type="RefSeq" id="XP_067081353.1">
    <property type="nucleotide sequence ID" value="XM_067225252.1"/>
</dbReference>
<evidence type="ECO:0000256" key="1">
    <source>
        <dbReference type="SAM" id="MobiDB-lite"/>
    </source>
</evidence>
<dbReference type="EMBL" id="CZPT02001483">
    <property type="protein sequence ID" value="SCU70566.1"/>
    <property type="molecule type" value="Genomic_DNA"/>
</dbReference>